<evidence type="ECO:0000256" key="3">
    <source>
        <dbReference type="SAM" id="MobiDB-lite"/>
    </source>
</evidence>
<keyword evidence="1" id="KW-0677">Repeat</keyword>
<feature type="transmembrane region" description="Helical" evidence="4">
    <location>
        <begin position="465"/>
        <end position="488"/>
    </location>
</feature>
<dbReference type="PANTHER" id="PTHR47435">
    <property type="entry name" value="KELCH REPEAT PROTEIN (AFU_ORTHOLOGUE AFUA_5G12780)"/>
    <property type="match status" value="1"/>
</dbReference>
<dbReference type="InterPro" id="IPR011043">
    <property type="entry name" value="Gal_Oxase/kelch_b-propeller"/>
</dbReference>
<keyword evidence="7" id="KW-1185">Reference proteome</keyword>
<evidence type="ECO:0000256" key="2">
    <source>
        <dbReference type="ARBA" id="ARBA00023004"/>
    </source>
</evidence>
<feature type="region of interest" description="Disordered" evidence="3">
    <location>
        <begin position="436"/>
        <end position="459"/>
    </location>
</feature>
<feature type="region of interest" description="Disordered" evidence="3">
    <location>
        <begin position="592"/>
        <end position="631"/>
    </location>
</feature>
<feature type="region of interest" description="Disordered" evidence="3">
    <location>
        <begin position="495"/>
        <end position="549"/>
    </location>
</feature>
<dbReference type="AlphaFoldDB" id="A0AAE0LZR6"/>
<reference evidence="6" key="1">
    <citation type="journal article" date="2023" name="Mol. Phylogenet. Evol.">
        <title>Genome-scale phylogeny and comparative genomics of the fungal order Sordariales.</title>
        <authorList>
            <person name="Hensen N."/>
            <person name="Bonometti L."/>
            <person name="Westerberg I."/>
            <person name="Brannstrom I.O."/>
            <person name="Guillou S."/>
            <person name="Cros-Aarteil S."/>
            <person name="Calhoun S."/>
            <person name="Haridas S."/>
            <person name="Kuo A."/>
            <person name="Mondo S."/>
            <person name="Pangilinan J."/>
            <person name="Riley R."/>
            <person name="LaButti K."/>
            <person name="Andreopoulos B."/>
            <person name="Lipzen A."/>
            <person name="Chen C."/>
            <person name="Yan M."/>
            <person name="Daum C."/>
            <person name="Ng V."/>
            <person name="Clum A."/>
            <person name="Steindorff A."/>
            <person name="Ohm R.A."/>
            <person name="Martin F."/>
            <person name="Silar P."/>
            <person name="Natvig D.O."/>
            <person name="Lalanne C."/>
            <person name="Gautier V."/>
            <person name="Ament-Velasquez S.L."/>
            <person name="Kruys A."/>
            <person name="Hutchinson M.I."/>
            <person name="Powell A.J."/>
            <person name="Barry K."/>
            <person name="Miller A.N."/>
            <person name="Grigoriev I.V."/>
            <person name="Debuchy R."/>
            <person name="Gladieux P."/>
            <person name="Hiltunen Thoren M."/>
            <person name="Johannesson H."/>
        </authorList>
    </citation>
    <scope>NUCLEOTIDE SEQUENCE</scope>
    <source>
        <strain evidence="6">CBS 118394</strain>
    </source>
</reference>
<keyword evidence="4" id="KW-0472">Membrane</keyword>
<evidence type="ECO:0000256" key="5">
    <source>
        <dbReference type="SAM" id="SignalP"/>
    </source>
</evidence>
<gene>
    <name evidence="6" type="ORF">B0H66DRAFT_357773</name>
</gene>
<evidence type="ECO:0000256" key="4">
    <source>
        <dbReference type="SAM" id="Phobius"/>
    </source>
</evidence>
<dbReference type="EMBL" id="JAUEDM010000007">
    <property type="protein sequence ID" value="KAK3313668.1"/>
    <property type="molecule type" value="Genomic_DNA"/>
</dbReference>
<evidence type="ECO:0000256" key="1">
    <source>
        <dbReference type="ARBA" id="ARBA00022737"/>
    </source>
</evidence>
<comment type="caution">
    <text evidence="6">The sequence shown here is derived from an EMBL/GenBank/DDBJ whole genome shotgun (WGS) entry which is preliminary data.</text>
</comment>
<feature type="compositionally biased region" description="Pro residues" evidence="3">
    <location>
        <begin position="612"/>
        <end position="625"/>
    </location>
</feature>
<keyword evidence="4" id="KW-0812">Transmembrane</keyword>
<evidence type="ECO:0008006" key="8">
    <source>
        <dbReference type="Google" id="ProtNLM"/>
    </source>
</evidence>
<evidence type="ECO:0000313" key="7">
    <source>
        <dbReference type="Proteomes" id="UP001283341"/>
    </source>
</evidence>
<dbReference type="InterPro" id="IPR015915">
    <property type="entry name" value="Kelch-typ_b-propeller"/>
</dbReference>
<keyword evidence="4" id="KW-1133">Transmembrane helix</keyword>
<feature type="chain" id="PRO_5042226798" description="Cell wall anchored protein" evidence="5">
    <location>
        <begin position="25"/>
        <end position="631"/>
    </location>
</feature>
<proteinExistence type="predicted"/>
<dbReference type="PANTHER" id="PTHR47435:SF4">
    <property type="entry name" value="KELCH REPEAT PROTEIN (AFU_ORTHOLOGUE AFUA_5G12780)"/>
    <property type="match status" value="1"/>
</dbReference>
<feature type="signal peptide" evidence="5">
    <location>
        <begin position="1"/>
        <end position="24"/>
    </location>
</feature>
<dbReference type="GO" id="GO:0019760">
    <property type="term" value="P:glucosinolate metabolic process"/>
    <property type="evidence" value="ECO:0007669"/>
    <property type="project" value="UniProtKB-ARBA"/>
</dbReference>
<sequence>MWWQTAVVPFFVFTFLNYAAVTTAQYDPLKDFCRRFSHQTAVVDDKLYIDGGFVNWKPFSDKSQDFSNPFLLYSDLGNQVDGMPVQHAGLSKNASIPSVSGGILWEDAVNKRLYLYGGDYYQTSQAAFILYSYDILEDNWVSFGPPTGSGTITPTSYGAGVSLSFRGEAFYYGGWVDNTTASNRLVKYTMDTNSFSSLAGPDDIKRAEGIMVFLPIGDAGMLIYFGGGQDKGNGTFDAQPLDKIFIYDIGNTKWYTQKTTGRTPEDRRLFCGGATWAQDQSSYNIYIYGGAGFPPDKVGYDDIYILSIPSFQWIRGPYPPGSNVTGAYPKRGMSCNVVNNAQMVVIGGTYSNDTTYSCDADSVWGQHNMNLGEQNDDKAIWALYQPSLTSYVVPTDILTAVGGAETGGAKTTAPVSGFDAPDLSVLMTRKATINTRSATRDVSTATATPTHTTIPGPDPHLSGGAIAGIVVGSVAGIAVLLAGCCLYIRRRQSHYSGPRRGSEPAHQQPGGSTAGAWGGSTLGSHTPTHSPYTPSTVHHVMTPPAVPPVEMSTHHNAYFDSADNGGGNLKYDHSVAWVPPAEMQVPVADQNANAAELDSGHLVPQQHWSPSPTSPPSGVLPPPSSQPHQHQ</sequence>
<organism evidence="6 7">
    <name type="scientific">Apodospora peruviana</name>
    <dbReference type="NCBI Taxonomy" id="516989"/>
    <lineage>
        <taxon>Eukaryota</taxon>
        <taxon>Fungi</taxon>
        <taxon>Dikarya</taxon>
        <taxon>Ascomycota</taxon>
        <taxon>Pezizomycotina</taxon>
        <taxon>Sordariomycetes</taxon>
        <taxon>Sordariomycetidae</taxon>
        <taxon>Sordariales</taxon>
        <taxon>Lasiosphaeriaceae</taxon>
        <taxon>Apodospora</taxon>
    </lineage>
</organism>
<accession>A0AAE0LZR6</accession>
<dbReference type="Proteomes" id="UP001283341">
    <property type="component" value="Unassembled WGS sequence"/>
</dbReference>
<dbReference type="Pfam" id="PF24681">
    <property type="entry name" value="Kelch_KLHDC2_KLHL20_DRC7"/>
    <property type="match status" value="1"/>
</dbReference>
<keyword evidence="2" id="KW-0408">Iron</keyword>
<protein>
    <recommendedName>
        <fullName evidence="8">Cell wall anchored protein</fullName>
    </recommendedName>
</protein>
<feature type="compositionally biased region" description="Gly residues" evidence="3">
    <location>
        <begin position="512"/>
        <end position="521"/>
    </location>
</feature>
<feature type="compositionally biased region" description="Low complexity" evidence="3">
    <location>
        <begin position="522"/>
        <end position="539"/>
    </location>
</feature>
<feature type="compositionally biased region" description="Low complexity" evidence="3">
    <location>
        <begin position="444"/>
        <end position="453"/>
    </location>
</feature>
<keyword evidence="5" id="KW-0732">Signal</keyword>
<dbReference type="CDD" id="cd12087">
    <property type="entry name" value="TM_EGFR-like"/>
    <property type="match status" value="1"/>
</dbReference>
<evidence type="ECO:0000313" key="6">
    <source>
        <dbReference type="EMBL" id="KAK3313668.1"/>
    </source>
</evidence>
<dbReference type="SUPFAM" id="SSF50965">
    <property type="entry name" value="Galactose oxidase, central domain"/>
    <property type="match status" value="1"/>
</dbReference>
<name>A0AAE0LZR6_9PEZI</name>
<dbReference type="Gene3D" id="2.120.10.80">
    <property type="entry name" value="Kelch-type beta propeller"/>
    <property type="match status" value="2"/>
</dbReference>
<reference evidence="6" key="2">
    <citation type="submission" date="2023-06" db="EMBL/GenBank/DDBJ databases">
        <authorList>
            <consortium name="Lawrence Berkeley National Laboratory"/>
            <person name="Haridas S."/>
            <person name="Hensen N."/>
            <person name="Bonometti L."/>
            <person name="Westerberg I."/>
            <person name="Brannstrom I.O."/>
            <person name="Guillou S."/>
            <person name="Cros-Aarteil S."/>
            <person name="Calhoun S."/>
            <person name="Kuo A."/>
            <person name="Mondo S."/>
            <person name="Pangilinan J."/>
            <person name="Riley R."/>
            <person name="Labutti K."/>
            <person name="Andreopoulos B."/>
            <person name="Lipzen A."/>
            <person name="Chen C."/>
            <person name="Yanf M."/>
            <person name="Daum C."/>
            <person name="Ng V."/>
            <person name="Clum A."/>
            <person name="Steindorff A."/>
            <person name="Ohm R."/>
            <person name="Martin F."/>
            <person name="Silar P."/>
            <person name="Natvig D."/>
            <person name="Lalanne C."/>
            <person name="Gautier V."/>
            <person name="Ament-Velasquez S.L."/>
            <person name="Kruys A."/>
            <person name="Hutchinson M.I."/>
            <person name="Powell A.J."/>
            <person name="Barry K."/>
            <person name="Miller A.N."/>
            <person name="Grigoriev I.V."/>
            <person name="Debuchy R."/>
            <person name="Gladieux P."/>
            <person name="Thoren M.H."/>
            <person name="Johannesson H."/>
        </authorList>
    </citation>
    <scope>NUCLEOTIDE SEQUENCE</scope>
    <source>
        <strain evidence="6">CBS 118394</strain>
    </source>
</reference>